<dbReference type="Proteomes" id="UP000253303">
    <property type="component" value="Unassembled WGS sequence"/>
</dbReference>
<feature type="transmembrane region" description="Helical" evidence="6">
    <location>
        <begin position="154"/>
        <end position="178"/>
    </location>
</feature>
<dbReference type="PRINTS" id="PR00164">
    <property type="entry name" value="ABC2TRNSPORT"/>
</dbReference>
<comment type="similarity">
    <text evidence="6">Belongs to the ABC-2 integral membrane protein family.</text>
</comment>
<sequence length="264" mass="27718">MSALRTTAATAAATVTAGPASATWRLVKAESTLCVRDKVAPLWGIGFPLVLLIVLGGVPDLREPVEGGGLTYFDLYVPVLILFNLAILATTSLPTTLAGYRENGVLRRMRTTPVGPARVLAAQLVAHFAIAVIAMVLFLAVAGFGFGVDLPKHLLGFALAWLLAAAALLAIGLLITALAPGRGPATAIGTVLFFPMMFFAGLWVPISQMPPLLANIAHHTPLGAGMGAFQDAYLGHFPSAAPMLTLAAYATVCAFVAVRWFRWE</sequence>
<feature type="transmembrane region" description="Helical" evidence="6">
    <location>
        <begin position="79"/>
        <end position="100"/>
    </location>
</feature>
<keyword evidence="4 6" id="KW-0472">Membrane</keyword>
<comment type="caution">
    <text evidence="8">The sequence shown here is derived from an EMBL/GenBank/DDBJ whole genome shotgun (WGS) entry which is preliminary data.</text>
</comment>
<dbReference type="PROSITE" id="PS51012">
    <property type="entry name" value="ABC_TM2"/>
    <property type="match status" value="1"/>
</dbReference>
<keyword evidence="3 6" id="KW-1133">Transmembrane helix</keyword>
<feature type="transmembrane region" description="Helical" evidence="6">
    <location>
        <begin position="39"/>
        <end position="59"/>
    </location>
</feature>
<evidence type="ECO:0000256" key="1">
    <source>
        <dbReference type="ARBA" id="ARBA00004141"/>
    </source>
</evidence>
<dbReference type="RefSeq" id="WP_113985950.1">
    <property type="nucleotide sequence ID" value="NZ_QMEY01000030.1"/>
</dbReference>
<dbReference type="InterPro" id="IPR047817">
    <property type="entry name" value="ABC2_TM_bact-type"/>
</dbReference>
<evidence type="ECO:0000256" key="5">
    <source>
        <dbReference type="ARBA" id="ARBA00023251"/>
    </source>
</evidence>
<dbReference type="OrthoDB" id="3217868at2"/>
<name>A0A366LMZ8_9ACTN</name>
<dbReference type="AlphaFoldDB" id="A0A366LMZ8"/>
<dbReference type="Pfam" id="PF01061">
    <property type="entry name" value="ABC2_membrane"/>
    <property type="match status" value="1"/>
</dbReference>
<feature type="transmembrane region" description="Helical" evidence="6">
    <location>
        <begin position="185"/>
        <end position="206"/>
    </location>
</feature>
<dbReference type="GO" id="GO:0140359">
    <property type="term" value="F:ABC-type transporter activity"/>
    <property type="evidence" value="ECO:0007669"/>
    <property type="project" value="InterPro"/>
</dbReference>
<dbReference type="GO" id="GO:0046677">
    <property type="term" value="P:response to antibiotic"/>
    <property type="evidence" value="ECO:0007669"/>
    <property type="project" value="UniProtKB-KW"/>
</dbReference>
<keyword evidence="2 6" id="KW-0812">Transmembrane</keyword>
<gene>
    <name evidence="8" type="ORF">DP939_39460</name>
</gene>
<dbReference type="EMBL" id="QMEY01000030">
    <property type="protein sequence ID" value="RBQ14684.1"/>
    <property type="molecule type" value="Genomic_DNA"/>
</dbReference>
<comment type="subcellular location">
    <subcellularLocation>
        <location evidence="6">Cell membrane</location>
        <topology evidence="6">Multi-pass membrane protein</topology>
    </subcellularLocation>
    <subcellularLocation>
        <location evidence="1">Membrane</location>
        <topology evidence="1">Multi-pass membrane protein</topology>
    </subcellularLocation>
</comment>
<dbReference type="InterPro" id="IPR013525">
    <property type="entry name" value="ABC2_TM"/>
</dbReference>
<accession>A0A366LMZ8</accession>
<keyword evidence="5" id="KW-0046">Antibiotic resistance</keyword>
<evidence type="ECO:0000256" key="2">
    <source>
        <dbReference type="ARBA" id="ARBA00022692"/>
    </source>
</evidence>
<keyword evidence="6" id="KW-1003">Cell membrane</keyword>
<dbReference type="InterPro" id="IPR000412">
    <property type="entry name" value="ABC_2_transport"/>
</dbReference>
<organism evidence="8 9">
    <name type="scientific">Spongiactinospora rosea</name>
    <dbReference type="NCBI Taxonomy" id="2248750"/>
    <lineage>
        <taxon>Bacteria</taxon>
        <taxon>Bacillati</taxon>
        <taxon>Actinomycetota</taxon>
        <taxon>Actinomycetes</taxon>
        <taxon>Streptosporangiales</taxon>
        <taxon>Streptosporangiaceae</taxon>
        <taxon>Spongiactinospora</taxon>
    </lineage>
</organism>
<feature type="transmembrane region" description="Helical" evidence="6">
    <location>
        <begin position="240"/>
        <end position="261"/>
    </location>
</feature>
<evidence type="ECO:0000313" key="8">
    <source>
        <dbReference type="EMBL" id="RBQ14684.1"/>
    </source>
</evidence>
<dbReference type="PANTHER" id="PTHR43027">
    <property type="entry name" value="DOXORUBICIN RESISTANCE ABC TRANSPORTER PERMEASE PROTEIN DRRC-RELATED"/>
    <property type="match status" value="1"/>
</dbReference>
<dbReference type="PIRSF" id="PIRSF006648">
    <property type="entry name" value="DrrB"/>
    <property type="match status" value="1"/>
</dbReference>
<dbReference type="PANTHER" id="PTHR43027:SF2">
    <property type="entry name" value="TRANSPORT PERMEASE PROTEIN"/>
    <property type="match status" value="1"/>
</dbReference>
<protein>
    <recommendedName>
        <fullName evidence="6">Transport permease protein</fullName>
    </recommendedName>
</protein>
<proteinExistence type="inferred from homology"/>
<evidence type="ECO:0000256" key="6">
    <source>
        <dbReference type="RuleBase" id="RU361157"/>
    </source>
</evidence>
<evidence type="ECO:0000256" key="4">
    <source>
        <dbReference type="ARBA" id="ARBA00023136"/>
    </source>
</evidence>
<evidence type="ECO:0000256" key="3">
    <source>
        <dbReference type="ARBA" id="ARBA00022989"/>
    </source>
</evidence>
<evidence type="ECO:0000259" key="7">
    <source>
        <dbReference type="PROSITE" id="PS51012"/>
    </source>
</evidence>
<keyword evidence="9" id="KW-1185">Reference proteome</keyword>
<dbReference type="GO" id="GO:0043190">
    <property type="term" value="C:ATP-binding cassette (ABC) transporter complex"/>
    <property type="evidence" value="ECO:0007669"/>
    <property type="project" value="InterPro"/>
</dbReference>
<feature type="domain" description="ABC transmembrane type-2" evidence="7">
    <location>
        <begin position="39"/>
        <end position="264"/>
    </location>
</feature>
<feature type="transmembrane region" description="Helical" evidence="6">
    <location>
        <begin position="120"/>
        <end position="148"/>
    </location>
</feature>
<evidence type="ECO:0000313" key="9">
    <source>
        <dbReference type="Proteomes" id="UP000253303"/>
    </source>
</evidence>
<keyword evidence="6" id="KW-0813">Transport</keyword>
<reference evidence="8 9" key="1">
    <citation type="submission" date="2018-06" db="EMBL/GenBank/DDBJ databases">
        <title>Sphaerisporangium craniellae sp. nov., isolated from a marine sponge in the South China Sea.</title>
        <authorList>
            <person name="Li L."/>
        </authorList>
    </citation>
    <scope>NUCLEOTIDE SEQUENCE [LARGE SCALE GENOMIC DNA]</scope>
    <source>
        <strain evidence="8 9">LHW63015</strain>
    </source>
</reference>
<dbReference type="InterPro" id="IPR052902">
    <property type="entry name" value="ABC-2_transporter"/>
</dbReference>